<feature type="non-terminal residue" evidence="1">
    <location>
        <position position="108"/>
    </location>
</feature>
<gene>
    <name evidence="1" type="ORF">S12H4_23397</name>
</gene>
<protein>
    <submittedName>
        <fullName evidence="1">Uncharacterized protein</fullName>
    </submittedName>
</protein>
<dbReference type="AlphaFoldDB" id="X1T8X8"/>
<name>X1T8X8_9ZZZZ</name>
<comment type="caution">
    <text evidence="1">The sequence shown here is derived from an EMBL/GenBank/DDBJ whole genome shotgun (WGS) entry which is preliminary data.</text>
</comment>
<reference evidence="1" key="1">
    <citation type="journal article" date="2014" name="Front. Microbiol.">
        <title>High frequency of phylogenetically diverse reductive dehalogenase-homologous genes in deep subseafloor sedimentary metagenomes.</title>
        <authorList>
            <person name="Kawai M."/>
            <person name="Futagami T."/>
            <person name="Toyoda A."/>
            <person name="Takaki Y."/>
            <person name="Nishi S."/>
            <person name="Hori S."/>
            <person name="Arai W."/>
            <person name="Tsubouchi T."/>
            <person name="Morono Y."/>
            <person name="Uchiyama I."/>
            <person name="Ito T."/>
            <person name="Fujiyama A."/>
            <person name="Inagaki F."/>
            <person name="Takami H."/>
        </authorList>
    </citation>
    <scope>NUCLEOTIDE SEQUENCE</scope>
    <source>
        <strain evidence="1">Expedition CK06-06</strain>
    </source>
</reference>
<accession>X1T8X8</accession>
<proteinExistence type="predicted"/>
<organism evidence="1">
    <name type="scientific">marine sediment metagenome</name>
    <dbReference type="NCBI Taxonomy" id="412755"/>
    <lineage>
        <taxon>unclassified sequences</taxon>
        <taxon>metagenomes</taxon>
        <taxon>ecological metagenomes</taxon>
    </lineage>
</organism>
<dbReference type="EMBL" id="BARW01012420">
    <property type="protein sequence ID" value="GAI83965.1"/>
    <property type="molecule type" value="Genomic_DNA"/>
</dbReference>
<sequence>MVGFEVTYGANGFHLHLHCYVSSKVGRLPIELIREAWQEISGANWCHIERVSLGWRKAVSEVVKYPMKVVDFYDEPEAFGEYILAIEGVRLVRGYGAFCRLAEKFRPG</sequence>
<evidence type="ECO:0000313" key="1">
    <source>
        <dbReference type="EMBL" id="GAI83965.1"/>
    </source>
</evidence>